<keyword evidence="2" id="KW-1185">Reference proteome</keyword>
<protein>
    <recommendedName>
        <fullName evidence="3">DUF4283 domain-containing protein</fullName>
    </recommendedName>
</protein>
<sequence>MDVNNGFFMVECELPANREKIMLEGLWMLFDHYLAVARCTPDLASPLAKVEKTLVWIRFSGLNLLYYDESVFIGLAFIVGTRIKVNVNVQWYNVQYEAFHIICSSCGCYEHHTRDCKKPPDNMTQSIVPTMSQPRGLLENDVVHEKRLELHQKMGEDSVEVVAKESGEINAVHDDWLVVQKKKHNKRINYCQGKYLSYNVPRDPGSSKIKGIDVSLKGISVDSKTIEPNQLGAIFKKR</sequence>
<dbReference type="InterPro" id="IPR040256">
    <property type="entry name" value="At4g02000-like"/>
</dbReference>
<evidence type="ECO:0000313" key="2">
    <source>
        <dbReference type="Proteomes" id="UP001058974"/>
    </source>
</evidence>
<dbReference type="EMBL" id="JAMSHJ010000001">
    <property type="protein sequence ID" value="KAI5442157.1"/>
    <property type="molecule type" value="Genomic_DNA"/>
</dbReference>
<accession>A0A9D4YM34</accession>
<proteinExistence type="predicted"/>
<evidence type="ECO:0000313" key="1">
    <source>
        <dbReference type="EMBL" id="KAI5442157.1"/>
    </source>
</evidence>
<dbReference type="PANTHER" id="PTHR31286">
    <property type="entry name" value="GLYCINE-RICH CELL WALL STRUCTURAL PROTEIN 1.8-LIKE"/>
    <property type="match status" value="1"/>
</dbReference>
<evidence type="ECO:0008006" key="3">
    <source>
        <dbReference type="Google" id="ProtNLM"/>
    </source>
</evidence>
<reference evidence="1 2" key="1">
    <citation type="journal article" date="2022" name="Nat. Genet.">
        <title>Improved pea reference genome and pan-genome highlight genomic features and evolutionary characteristics.</title>
        <authorList>
            <person name="Yang T."/>
            <person name="Liu R."/>
            <person name="Luo Y."/>
            <person name="Hu S."/>
            <person name="Wang D."/>
            <person name="Wang C."/>
            <person name="Pandey M.K."/>
            <person name="Ge S."/>
            <person name="Xu Q."/>
            <person name="Li N."/>
            <person name="Li G."/>
            <person name="Huang Y."/>
            <person name="Saxena R.K."/>
            <person name="Ji Y."/>
            <person name="Li M."/>
            <person name="Yan X."/>
            <person name="He Y."/>
            <person name="Liu Y."/>
            <person name="Wang X."/>
            <person name="Xiang C."/>
            <person name="Varshney R.K."/>
            <person name="Ding H."/>
            <person name="Gao S."/>
            <person name="Zong X."/>
        </authorList>
    </citation>
    <scope>NUCLEOTIDE SEQUENCE [LARGE SCALE GENOMIC DNA]</scope>
    <source>
        <strain evidence="1 2">cv. Zhongwan 6</strain>
    </source>
</reference>
<dbReference type="AlphaFoldDB" id="A0A9D4YM34"/>
<organism evidence="1 2">
    <name type="scientific">Pisum sativum</name>
    <name type="common">Garden pea</name>
    <name type="synonym">Lathyrus oleraceus</name>
    <dbReference type="NCBI Taxonomy" id="3888"/>
    <lineage>
        <taxon>Eukaryota</taxon>
        <taxon>Viridiplantae</taxon>
        <taxon>Streptophyta</taxon>
        <taxon>Embryophyta</taxon>
        <taxon>Tracheophyta</taxon>
        <taxon>Spermatophyta</taxon>
        <taxon>Magnoliopsida</taxon>
        <taxon>eudicotyledons</taxon>
        <taxon>Gunneridae</taxon>
        <taxon>Pentapetalae</taxon>
        <taxon>rosids</taxon>
        <taxon>fabids</taxon>
        <taxon>Fabales</taxon>
        <taxon>Fabaceae</taxon>
        <taxon>Papilionoideae</taxon>
        <taxon>50 kb inversion clade</taxon>
        <taxon>NPAAA clade</taxon>
        <taxon>Hologalegina</taxon>
        <taxon>IRL clade</taxon>
        <taxon>Fabeae</taxon>
        <taxon>Lathyrus</taxon>
    </lineage>
</organism>
<dbReference type="Gramene" id="Psat01G0128400-T1">
    <property type="protein sequence ID" value="KAI5442157.1"/>
    <property type="gene ID" value="KIW84_011284"/>
</dbReference>
<comment type="caution">
    <text evidence="1">The sequence shown here is derived from an EMBL/GenBank/DDBJ whole genome shotgun (WGS) entry which is preliminary data.</text>
</comment>
<name>A0A9D4YM34_PEA</name>
<dbReference type="Proteomes" id="UP001058974">
    <property type="component" value="Chromosome 1"/>
</dbReference>
<gene>
    <name evidence="1" type="ORF">KIW84_011284</name>
</gene>
<dbReference type="PANTHER" id="PTHR31286:SF171">
    <property type="entry name" value="CCHC-TYPE DOMAIN-CONTAINING PROTEIN"/>
    <property type="match status" value="1"/>
</dbReference>